<evidence type="ECO:0000313" key="2">
    <source>
        <dbReference type="EMBL" id="CAB4600153.1"/>
    </source>
</evidence>
<evidence type="ECO:0000313" key="4">
    <source>
        <dbReference type="EMBL" id="CAB4719872.1"/>
    </source>
</evidence>
<dbReference type="EMBL" id="CAFBLI010000021">
    <property type="protein sequence ID" value="CAB4861002.1"/>
    <property type="molecule type" value="Genomic_DNA"/>
</dbReference>
<dbReference type="EMBL" id="CAFBPY010000010">
    <property type="protein sequence ID" value="CAB5034154.1"/>
    <property type="molecule type" value="Genomic_DNA"/>
</dbReference>
<evidence type="ECO:0000256" key="1">
    <source>
        <dbReference type="SAM" id="MobiDB-lite"/>
    </source>
</evidence>
<evidence type="ECO:0000313" key="3">
    <source>
        <dbReference type="EMBL" id="CAB4677171.1"/>
    </source>
</evidence>
<dbReference type="AlphaFoldDB" id="A0A6J6R9L4"/>
<feature type="compositionally biased region" description="Basic and acidic residues" evidence="1">
    <location>
        <begin position="14"/>
        <end position="28"/>
    </location>
</feature>
<evidence type="ECO:0000313" key="6">
    <source>
        <dbReference type="EMBL" id="CAB4861002.1"/>
    </source>
</evidence>
<evidence type="ECO:0000313" key="5">
    <source>
        <dbReference type="EMBL" id="CAB4783253.1"/>
    </source>
</evidence>
<dbReference type="EMBL" id="CAEZXH010000009">
    <property type="protein sequence ID" value="CAB4677171.1"/>
    <property type="molecule type" value="Genomic_DNA"/>
</dbReference>
<reference evidence="4" key="1">
    <citation type="submission" date="2020-05" db="EMBL/GenBank/DDBJ databases">
        <authorList>
            <person name="Chiriac C."/>
            <person name="Salcher M."/>
            <person name="Ghai R."/>
            <person name="Kavagutti S V."/>
        </authorList>
    </citation>
    <scope>NUCLEOTIDE SEQUENCE</scope>
</reference>
<protein>
    <submittedName>
        <fullName evidence="4">Unannotated protein</fullName>
    </submittedName>
</protein>
<accession>A0A6J6R9L4</accession>
<name>A0A6J6R9L4_9ZZZZ</name>
<feature type="region of interest" description="Disordered" evidence="1">
    <location>
        <begin position="1"/>
        <end position="28"/>
    </location>
</feature>
<dbReference type="EMBL" id="CAEZZS010000067">
    <property type="protein sequence ID" value="CAB4783253.1"/>
    <property type="molecule type" value="Genomic_DNA"/>
</dbReference>
<sequence>MNSEELASVGIKRAAKEQKNQSKQPELSDLRSDLARALGDFVQQNFAHKYGPLIGPISEGAIEKFLKDFEENSTKAKTELTFVLQELLDRIISSK</sequence>
<gene>
    <name evidence="2" type="ORF">UFOPK1811_00734</name>
    <name evidence="3" type="ORF">UFOPK2360_00262</name>
    <name evidence="4" type="ORF">UFOPK2659_00569</name>
    <name evidence="5" type="ORF">UFOPK2922_01194</name>
    <name evidence="6" type="ORF">UFOPK3306_00420</name>
    <name evidence="7" type="ORF">UFOPK4209_00132</name>
</gene>
<organism evidence="4">
    <name type="scientific">freshwater metagenome</name>
    <dbReference type="NCBI Taxonomy" id="449393"/>
    <lineage>
        <taxon>unclassified sequences</taxon>
        <taxon>metagenomes</taxon>
        <taxon>ecological metagenomes</taxon>
    </lineage>
</organism>
<dbReference type="EMBL" id="CAEZYJ010000064">
    <property type="protein sequence ID" value="CAB4719872.1"/>
    <property type="molecule type" value="Genomic_DNA"/>
</dbReference>
<proteinExistence type="predicted"/>
<dbReference type="EMBL" id="CAEZUJ010000023">
    <property type="protein sequence ID" value="CAB4600153.1"/>
    <property type="molecule type" value="Genomic_DNA"/>
</dbReference>
<evidence type="ECO:0000313" key="7">
    <source>
        <dbReference type="EMBL" id="CAB5034154.1"/>
    </source>
</evidence>